<dbReference type="Proteomes" id="UP000243975">
    <property type="component" value="Unassembled WGS sequence"/>
</dbReference>
<proteinExistence type="predicted"/>
<dbReference type="EMBL" id="LEKV01002334">
    <property type="protein sequence ID" value="KVI03690.1"/>
    <property type="molecule type" value="Genomic_DNA"/>
</dbReference>
<dbReference type="PANTHER" id="PTHR34272">
    <property type="entry name" value="EXPRESSED PROTEIN"/>
    <property type="match status" value="1"/>
</dbReference>
<accession>A0A118K219</accession>
<dbReference type="Gramene" id="KVI03690">
    <property type="protein sequence ID" value="KVI03690"/>
    <property type="gene ID" value="Ccrd_018007"/>
</dbReference>
<protein>
    <recommendedName>
        <fullName evidence="2">DUF7086 domain-containing protein</fullName>
    </recommendedName>
</protein>
<evidence type="ECO:0000259" key="2">
    <source>
        <dbReference type="Pfam" id="PF23324"/>
    </source>
</evidence>
<reference evidence="3 4" key="1">
    <citation type="journal article" date="2016" name="Sci. Rep.">
        <title>The genome sequence of the outbreeding globe artichoke constructed de novo incorporating a phase-aware low-pass sequencing strategy of F1 progeny.</title>
        <authorList>
            <person name="Scaglione D."/>
            <person name="Reyes-Chin-Wo S."/>
            <person name="Acquadro A."/>
            <person name="Froenicke L."/>
            <person name="Portis E."/>
            <person name="Beitel C."/>
            <person name="Tirone M."/>
            <person name="Mauro R."/>
            <person name="Lo Monaco A."/>
            <person name="Mauromicale G."/>
            <person name="Faccioli P."/>
            <person name="Cattivelli L."/>
            <person name="Rieseberg L."/>
            <person name="Michelmore R."/>
            <person name="Lanteri S."/>
        </authorList>
    </citation>
    <scope>NUCLEOTIDE SEQUENCE [LARGE SCALE GENOMIC DNA]</scope>
    <source>
        <strain evidence="3">2C</strain>
    </source>
</reference>
<evidence type="ECO:0000313" key="4">
    <source>
        <dbReference type="Proteomes" id="UP000243975"/>
    </source>
</evidence>
<dbReference type="OMA" id="ARATHRC"/>
<keyword evidence="4" id="KW-1185">Reference proteome</keyword>
<feature type="compositionally biased region" description="Low complexity" evidence="1">
    <location>
        <begin position="52"/>
        <end position="67"/>
    </location>
</feature>
<dbReference type="AlphaFoldDB" id="A0A118K219"/>
<dbReference type="STRING" id="59895.A0A118K219"/>
<organism evidence="3 4">
    <name type="scientific">Cynara cardunculus var. scolymus</name>
    <name type="common">Globe artichoke</name>
    <name type="synonym">Cynara scolymus</name>
    <dbReference type="NCBI Taxonomy" id="59895"/>
    <lineage>
        <taxon>Eukaryota</taxon>
        <taxon>Viridiplantae</taxon>
        <taxon>Streptophyta</taxon>
        <taxon>Embryophyta</taxon>
        <taxon>Tracheophyta</taxon>
        <taxon>Spermatophyta</taxon>
        <taxon>Magnoliopsida</taxon>
        <taxon>eudicotyledons</taxon>
        <taxon>Gunneridae</taxon>
        <taxon>Pentapetalae</taxon>
        <taxon>asterids</taxon>
        <taxon>campanulids</taxon>
        <taxon>Asterales</taxon>
        <taxon>Asteraceae</taxon>
        <taxon>Carduoideae</taxon>
        <taxon>Cardueae</taxon>
        <taxon>Carduinae</taxon>
        <taxon>Cynara</taxon>
    </lineage>
</organism>
<comment type="caution">
    <text evidence="3">The sequence shown here is derived from an EMBL/GenBank/DDBJ whole genome shotgun (WGS) entry which is preliminary data.</text>
</comment>
<feature type="compositionally biased region" description="Pro residues" evidence="1">
    <location>
        <begin position="68"/>
        <end position="83"/>
    </location>
</feature>
<dbReference type="OrthoDB" id="1900495at2759"/>
<evidence type="ECO:0000313" key="3">
    <source>
        <dbReference type="EMBL" id="KVI03690.1"/>
    </source>
</evidence>
<feature type="domain" description="DUF7086" evidence="2">
    <location>
        <begin position="168"/>
        <end position="301"/>
    </location>
</feature>
<dbReference type="Pfam" id="PF23324">
    <property type="entry name" value="DUF7086"/>
    <property type="match status" value="1"/>
</dbReference>
<feature type="region of interest" description="Disordered" evidence="1">
    <location>
        <begin position="1"/>
        <end position="156"/>
    </location>
</feature>
<sequence>MTSPPTQMFAVCDDEEESLMSTRTRSAREIDQNEYDTPLSPCSPLHHGEPNLELSLALCSSSMSSAEQPPPAPPSPPPPPENPPELLMFHPFYIPQPPSPPPPPEPQPEQPPPQQQQPEQPQPQPQPQPSQPRRPRRNPTHAPEPGKPLTIQPPFRWATNRRAQVHSLRYLLARGIDTISGEVQCKRCEQRYEIEYNLKEKFLQIAVYIAKNKKSFCDRAPPKLLNPTLPRCNFCHQENSVKPKIAEKKNSINWLFLLLGQMLGCCTLEHLKYFCKHTGNHRTGAKDRILYLTYLGLCKQVDPSGPFAVFT</sequence>
<gene>
    <name evidence="3" type="ORF">Ccrd_018007</name>
</gene>
<name>A0A118K219_CYNCS</name>
<dbReference type="PRINTS" id="PR01217">
    <property type="entry name" value="PRICHEXTENSN"/>
</dbReference>
<dbReference type="InterPro" id="IPR055513">
    <property type="entry name" value="DUF7086"/>
</dbReference>
<feature type="compositionally biased region" description="Pro residues" evidence="1">
    <location>
        <begin position="94"/>
        <end position="132"/>
    </location>
</feature>
<evidence type="ECO:0000256" key="1">
    <source>
        <dbReference type="SAM" id="MobiDB-lite"/>
    </source>
</evidence>
<dbReference type="PANTHER" id="PTHR34272:SF1">
    <property type="entry name" value="EXPRESSED PROTEIN"/>
    <property type="match status" value="1"/>
</dbReference>